<gene>
    <name evidence="2" type="ORF">VVAX_03609</name>
</gene>
<keyword evidence="1" id="KW-0732">Signal</keyword>
<proteinExistence type="predicted"/>
<sequence>MLMVTKVVVVGATALAMGGVPAPGSDPANTSVSASPVVAAVNTSQASPACPSGCNVWRMIYDGR</sequence>
<dbReference type="EMBL" id="LR743507">
    <property type="protein sequence ID" value="CAA2106155.1"/>
    <property type="molecule type" value="Genomic_DNA"/>
</dbReference>
<feature type="chain" id="PRO_5025576773" evidence="1">
    <location>
        <begin position="23"/>
        <end position="64"/>
    </location>
</feature>
<reference evidence="2" key="1">
    <citation type="submission" date="2019-12" db="EMBL/GenBank/DDBJ databases">
        <authorList>
            <person name="Cremers G."/>
        </authorList>
    </citation>
    <scope>NUCLEOTIDE SEQUENCE</scope>
    <source>
        <strain evidence="2">Vvax</strain>
    </source>
</reference>
<evidence type="ECO:0000313" key="2">
    <source>
        <dbReference type="EMBL" id="CAA2106155.1"/>
    </source>
</evidence>
<accession>A0A679JBR3</accession>
<dbReference type="AlphaFoldDB" id="A0A679JBR3"/>
<name>A0A679JBR3_VARPD</name>
<protein>
    <submittedName>
        <fullName evidence="2">Uncharacterized protein</fullName>
    </submittedName>
</protein>
<feature type="signal peptide" evidence="1">
    <location>
        <begin position="1"/>
        <end position="22"/>
    </location>
</feature>
<dbReference type="RefSeq" id="WP_339091186.1">
    <property type="nucleotide sequence ID" value="NZ_LR743507.1"/>
</dbReference>
<evidence type="ECO:0000256" key="1">
    <source>
        <dbReference type="SAM" id="SignalP"/>
    </source>
</evidence>
<organism evidence="2">
    <name type="scientific">Variovorax paradoxus</name>
    <dbReference type="NCBI Taxonomy" id="34073"/>
    <lineage>
        <taxon>Bacteria</taxon>
        <taxon>Pseudomonadati</taxon>
        <taxon>Pseudomonadota</taxon>
        <taxon>Betaproteobacteria</taxon>
        <taxon>Burkholderiales</taxon>
        <taxon>Comamonadaceae</taxon>
        <taxon>Variovorax</taxon>
    </lineage>
</organism>